<dbReference type="Proteomes" id="UP000031552">
    <property type="component" value="Unassembled WGS sequence"/>
</dbReference>
<accession>A0A090D001</accession>
<dbReference type="RefSeq" id="WP_041016612.1">
    <property type="nucleotide sequence ID" value="NZ_CCEJ010000001.1"/>
</dbReference>
<keyword evidence="4" id="KW-1185">Reference proteome</keyword>
<keyword evidence="2" id="KW-1133">Transmembrane helix</keyword>
<evidence type="ECO:0000256" key="2">
    <source>
        <dbReference type="SAM" id="Phobius"/>
    </source>
</evidence>
<feature type="region of interest" description="Disordered" evidence="1">
    <location>
        <begin position="97"/>
        <end position="132"/>
    </location>
</feature>
<feature type="compositionally biased region" description="Basic residues" evidence="1">
    <location>
        <begin position="104"/>
        <end position="132"/>
    </location>
</feature>
<reference evidence="3" key="2">
    <citation type="submission" date="2014-09" db="EMBL/GenBank/DDBJ databases">
        <title>Criblamydia sequanensis harbors a mega-plasmid encoding arsenite resistance.</title>
        <authorList>
            <person name="Bertelli C."/>
            <person name="Goesmann A."/>
            <person name="Greub G."/>
        </authorList>
    </citation>
    <scope>NUCLEOTIDE SEQUENCE [LARGE SCALE GENOMIC DNA]</scope>
    <source>
        <strain evidence="3">CRIB-18</strain>
    </source>
</reference>
<reference evidence="3" key="1">
    <citation type="submission" date="2013-12" db="EMBL/GenBank/DDBJ databases">
        <authorList>
            <person name="Linke B."/>
        </authorList>
    </citation>
    <scope>NUCLEOTIDE SEQUENCE [LARGE SCALE GENOMIC DNA]</scope>
    <source>
        <strain evidence="3">CRIB-18</strain>
    </source>
</reference>
<comment type="caution">
    <text evidence="3">The sequence shown here is derived from an EMBL/GenBank/DDBJ whole genome shotgun (WGS) entry which is preliminary data.</text>
</comment>
<keyword evidence="2" id="KW-0472">Membrane</keyword>
<name>A0A090D001_9BACT</name>
<organism evidence="3 4">
    <name type="scientific">Candidatus Criblamydia sequanensis CRIB-18</name>
    <dbReference type="NCBI Taxonomy" id="1437425"/>
    <lineage>
        <taxon>Bacteria</taxon>
        <taxon>Pseudomonadati</taxon>
        <taxon>Chlamydiota</taxon>
        <taxon>Chlamydiia</taxon>
        <taxon>Parachlamydiales</taxon>
        <taxon>Candidatus Criblamydiaceae</taxon>
        <taxon>Candidatus Criblamydia</taxon>
    </lineage>
</organism>
<gene>
    <name evidence="3" type="ORF">CSEC_0286</name>
</gene>
<sequence length="132" mass="14534">MDNKGFLLGALVGAMSHYAYENQKKRLLLKDTYAAKAKNLANQVVHAAKHIGDTNPVSEKQFIYGAFSLLGAAMGLLLTFKKNGKALKKMRILNNNHSHAASSNHHRNSHRKHVAATTVGHRKTAAARSKRH</sequence>
<evidence type="ECO:0000256" key="1">
    <source>
        <dbReference type="SAM" id="MobiDB-lite"/>
    </source>
</evidence>
<proteinExistence type="predicted"/>
<keyword evidence="2" id="KW-0812">Transmembrane</keyword>
<evidence type="ECO:0000313" key="4">
    <source>
        <dbReference type="Proteomes" id="UP000031552"/>
    </source>
</evidence>
<protein>
    <submittedName>
        <fullName evidence="3">Membrane protein</fullName>
    </submittedName>
</protein>
<evidence type="ECO:0000313" key="3">
    <source>
        <dbReference type="EMBL" id="CDR33125.1"/>
    </source>
</evidence>
<feature type="transmembrane region" description="Helical" evidence="2">
    <location>
        <begin position="62"/>
        <end position="80"/>
    </location>
</feature>
<dbReference type="STRING" id="1437425.CSEC_0286"/>
<dbReference type="EMBL" id="CCEJ010000001">
    <property type="protein sequence ID" value="CDR33125.1"/>
    <property type="molecule type" value="Genomic_DNA"/>
</dbReference>
<dbReference type="AlphaFoldDB" id="A0A090D001"/>